<evidence type="ECO:0000313" key="2">
    <source>
        <dbReference type="Proteomes" id="UP000000393"/>
    </source>
</evidence>
<evidence type="ECO:0000313" key="1">
    <source>
        <dbReference type="EMBL" id="ADJ29684.1"/>
    </source>
</evidence>
<dbReference type="STRING" id="105559.Nwat_2947"/>
<keyword evidence="2" id="KW-1185">Reference proteome</keyword>
<dbReference type="eggNOG" id="COG5499">
    <property type="taxonomic scope" value="Bacteria"/>
</dbReference>
<dbReference type="Proteomes" id="UP000000393">
    <property type="component" value="Chromosome"/>
</dbReference>
<dbReference type="OrthoDB" id="5771335at2"/>
<name>D8KC13_NITWC</name>
<sequence>MQTIEVDKALNAWPPMARMIYVPHTEEEYERLVSFLDSLIDEVGEDEAHPLASLMEIVGVLIERYEEEHVPELAK</sequence>
<dbReference type="KEGG" id="nwa:Nwat_2947"/>
<dbReference type="EMBL" id="CP002086">
    <property type="protein sequence ID" value="ADJ29684.1"/>
    <property type="molecule type" value="Genomic_DNA"/>
</dbReference>
<dbReference type="AlphaFoldDB" id="D8KC13"/>
<protein>
    <submittedName>
        <fullName evidence="1">Uncharacterized protein</fullName>
    </submittedName>
</protein>
<dbReference type="HOGENOM" id="CLU_195246_0_0_6"/>
<reference evidence="1 2" key="1">
    <citation type="submission" date="2010-06" db="EMBL/GenBank/DDBJ databases">
        <title>Complete sequence of chromosome of Nitrosococcus watsoni C-113.</title>
        <authorList>
            <consortium name="US DOE Joint Genome Institute"/>
            <person name="Lucas S."/>
            <person name="Copeland A."/>
            <person name="Lapidus A."/>
            <person name="Cheng J.-F."/>
            <person name="Bruce D."/>
            <person name="Goodwin L."/>
            <person name="Pitluck S."/>
            <person name="Malfatti S.A."/>
            <person name="Chain P.S.G."/>
            <person name="Land M."/>
            <person name="Hauser L."/>
            <person name="Kyrpides N."/>
            <person name="Ivanova N."/>
            <person name="Cambell M.A."/>
            <person name="Heidelberg J.F."/>
            <person name="Klotz M.G."/>
            <person name="Woyke T."/>
        </authorList>
    </citation>
    <scope>NUCLEOTIDE SEQUENCE [LARGE SCALE GENOMIC DNA]</scope>
    <source>
        <strain evidence="1 2">C-113</strain>
    </source>
</reference>
<dbReference type="RefSeq" id="WP_013221747.1">
    <property type="nucleotide sequence ID" value="NC_014315.1"/>
</dbReference>
<organism evidence="1 2">
    <name type="scientific">Nitrosococcus watsoni (strain C-113)</name>
    <dbReference type="NCBI Taxonomy" id="105559"/>
    <lineage>
        <taxon>Bacteria</taxon>
        <taxon>Pseudomonadati</taxon>
        <taxon>Pseudomonadota</taxon>
        <taxon>Gammaproteobacteria</taxon>
        <taxon>Chromatiales</taxon>
        <taxon>Chromatiaceae</taxon>
        <taxon>Nitrosococcus</taxon>
    </lineage>
</organism>
<gene>
    <name evidence="1" type="ordered locus">Nwat_2947</name>
</gene>
<accession>D8KC13</accession>
<proteinExistence type="predicted"/>